<comment type="catalytic activity">
    <reaction evidence="16">
        <text>a ubiquinone + n Na(+)(in) + NADH + H(+) = a ubiquinol + n Na(+)(out) + NAD(+)</text>
        <dbReference type="Rhea" id="RHEA:47748"/>
        <dbReference type="Rhea" id="RHEA-COMP:9565"/>
        <dbReference type="Rhea" id="RHEA-COMP:9566"/>
        <dbReference type="ChEBI" id="CHEBI:15378"/>
        <dbReference type="ChEBI" id="CHEBI:16389"/>
        <dbReference type="ChEBI" id="CHEBI:17976"/>
        <dbReference type="ChEBI" id="CHEBI:29101"/>
        <dbReference type="ChEBI" id="CHEBI:57540"/>
        <dbReference type="ChEBI" id="CHEBI:57945"/>
        <dbReference type="EC" id="7.2.1.1"/>
    </reaction>
</comment>
<feature type="transmembrane region" description="Helical" evidence="16">
    <location>
        <begin position="267"/>
        <end position="300"/>
    </location>
</feature>
<keyword evidence="2 16" id="KW-1003">Cell membrane</keyword>
<keyword evidence="18" id="KW-1185">Reference proteome</keyword>
<dbReference type="InterPro" id="IPR010966">
    <property type="entry name" value="NqrB"/>
</dbReference>
<protein>
    <recommendedName>
        <fullName evidence="16">Na(+)-translocating NADH-quinone reductase subunit B</fullName>
        <shortName evidence="16">Na(+)-NQR subunit B</shortName>
        <shortName evidence="16">Na(+)-translocating NQR subunit B</shortName>
        <ecNumber evidence="16">7.2.1.1</ecNumber>
    </recommendedName>
    <alternativeName>
        <fullName evidence="16">NQR complex subunit B</fullName>
    </alternativeName>
    <alternativeName>
        <fullName evidence="16">NQR-1 subunit B</fullName>
    </alternativeName>
</protein>
<proteinExistence type="inferred from homology"/>
<keyword evidence="6 16" id="KW-0288">FMN</keyword>
<evidence type="ECO:0000313" key="18">
    <source>
        <dbReference type="Proteomes" id="UP001596020"/>
    </source>
</evidence>
<keyword evidence="15 16" id="KW-0739">Sodium transport</keyword>
<comment type="similarity">
    <text evidence="16">Belongs to the NqrB/RnfD family.</text>
</comment>
<evidence type="ECO:0000256" key="13">
    <source>
        <dbReference type="ARBA" id="ARBA00023075"/>
    </source>
</evidence>
<feature type="transmembrane region" description="Helical" evidence="16">
    <location>
        <begin position="131"/>
        <end position="162"/>
    </location>
</feature>
<keyword evidence="10 16" id="KW-0520">NAD</keyword>
<organism evidence="17 18">
    <name type="scientific">Falsiporphyromonas endometrii</name>
    <dbReference type="NCBI Taxonomy" id="1387297"/>
    <lineage>
        <taxon>Bacteria</taxon>
        <taxon>Pseudomonadati</taxon>
        <taxon>Bacteroidota</taxon>
        <taxon>Bacteroidia</taxon>
        <taxon>Bacteroidales</taxon>
        <taxon>Porphyromonadaceae</taxon>
        <taxon>Falsiporphyromonas</taxon>
    </lineage>
</organism>
<keyword evidence="5 16" id="KW-0285">Flavoprotein</keyword>
<evidence type="ECO:0000256" key="11">
    <source>
        <dbReference type="ARBA" id="ARBA00023053"/>
    </source>
</evidence>
<keyword evidence="3" id="KW-0997">Cell inner membrane</keyword>
<comment type="subunit">
    <text evidence="16">Composed of six subunits; NqrA, NqrB, NqrC, NqrD, NqrE and NqrF.</text>
</comment>
<keyword evidence="9 16" id="KW-1133">Transmembrane helix</keyword>
<dbReference type="PIRSF" id="PIRSF016055">
    <property type="entry name" value="NADH-UbQ_OxRdtase_B_su"/>
    <property type="match status" value="1"/>
</dbReference>
<dbReference type="PANTHER" id="PTHR30578">
    <property type="entry name" value="ELECTRON TRANSPORT COMPLEX PROTEIN RNFD"/>
    <property type="match status" value="1"/>
</dbReference>
<keyword evidence="12 16" id="KW-0406">Ion transport</keyword>
<evidence type="ECO:0000256" key="6">
    <source>
        <dbReference type="ARBA" id="ARBA00022643"/>
    </source>
</evidence>
<evidence type="ECO:0000256" key="4">
    <source>
        <dbReference type="ARBA" id="ARBA00022553"/>
    </source>
</evidence>
<evidence type="ECO:0000256" key="7">
    <source>
        <dbReference type="ARBA" id="ARBA00022692"/>
    </source>
</evidence>
<gene>
    <name evidence="16" type="primary">nqrB</name>
    <name evidence="17" type="ORF">ACFO3G_09830</name>
</gene>
<evidence type="ECO:0000256" key="16">
    <source>
        <dbReference type="HAMAP-Rule" id="MF_00426"/>
    </source>
</evidence>
<dbReference type="InterPro" id="IPR004338">
    <property type="entry name" value="NqrB/RnfD"/>
</dbReference>
<feature type="transmembrane region" description="Helical" evidence="16">
    <location>
        <begin position="344"/>
        <end position="362"/>
    </location>
</feature>
<keyword evidence="1 16" id="KW-0813">Transport</keyword>
<feature type="transmembrane region" description="Helical" evidence="16">
    <location>
        <begin position="60"/>
        <end position="78"/>
    </location>
</feature>
<keyword evidence="13 16" id="KW-0830">Ubiquinone</keyword>
<evidence type="ECO:0000256" key="9">
    <source>
        <dbReference type="ARBA" id="ARBA00022989"/>
    </source>
</evidence>
<keyword evidence="8 16" id="KW-1278">Translocase</keyword>
<keyword evidence="7 16" id="KW-0812">Transmembrane</keyword>
<keyword evidence="14 16" id="KW-0472">Membrane</keyword>
<comment type="caution">
    <text evidence="17">The sequence shown here is derived from an EMBL/GenBank/DDBJ whole genome shotgun (WGS) entry which is preliminary data.</text>
</comment>
<keyword evidence="11 16" id="KW-0915">Sodium</keyword>
<evidence type="ECO:0000313" key="17">
    <source>
        <dbReference type="EMBL" id="MFC4666892.1"/>
    </source>
</evidence>
<evidence type="ECO:0000256" key="10">
    <source>
        <dbReference type="ARBA" id="ARBA00023027"/>
    </source>
</evidence>
<feature type="transmembrane region" description="Helical" evidence="16">
    <location>
        <begin position="312"/>
        <end position="332"/>
    </location>
</feature>
<evidence type="ECO:0000256" key="3">
    <source>
        <dbReference type="ARBA" id="ARBA00022519"/>
    </source>
</evidence>
<feature type="transmembrane region" description="Helical" evidence="16">
    <location>
        <begin position="90"/>
        <end position="119"/>
    </location>
</feature>
<dbReference type="EMBL" id="JBHSGO010000217">
    <property type="protein sequence ID" value="MFC4666892.1"/>
    <property type="molecule type" value="Genomic_DNA"/>
</dbReference>
<sequence>MKGLRKKLNEIKPNFEEGGKFSAFRSVFEGLETFLYVPNTTSKTGVHVHDAIDSKRTMTVVILALMPALLFGMYNVGYQHYLAIGESAGFWALFGFGFLAVLPKIVVSYVVGLGIEFVAAQKKREEIQEGFLVTGMLIPMIVPVDTPLWMIAVATAMAVIFAKEVFGGTGYNIVNVALVTRAILFFAYPSKMSGDSVFVRTADTFGMGSGQAVDAFSGATPLGQIAVSHDVATPIADQLHNIVGQPLTMLQEFIGLIPGSIGETSKLCILIGAVILIWTGIASWKIMVSGVVGASVMAWIFNAVGSTASMMVSPLQHILLGGFLFGLVFMATDPVTSARTETGKWIYGFLVGVMAVFIRVLNPGYPEGMMLAILFMNVFAPLIDYFVVDANIKRRLKRAQQSANAK</sequence>
<dbReference type="PANTHER" id="PTHR30578:SF1">
    <property type="entry name" value="NA(+)-TRANSLOCATING NADH-QUINONE REDUCTASE SUBUNIT B"/>
    <property type="match status" value="1"/>
</dbReference>
<evidence type="ECO:0000256" key="15">
    <source>
        <dbReference type="ARBA" id="ARBA00023201"/>
    </source>
</evidence>
<comment type="subcellular location">
    <subcellularLocation>
        <location evidence="16">Cell membrane</location>
        <topology evidence="16">Multi-pass membrane protein</topology>
    </subcellularLocation>
</comment>
<comment type="cofactor">
    <cofactor evidence="16">
        <name>FMN</name>
        <dbReference type="ChEBI" id="CHEBI:58210"/>
    </cofactor>
</comment>
<evidence type="ECO:0000256" key="8">
    <source>
        <dbReference type="ARBA" id="ARBA00022967"/>
    </source>
</evidence>
<evidence type="ECO:0000256" key="14">
    <source>
        <dbReference type="ARBA" id="ARBA00023136"/>
    </source>
</evidence>
<keyword evidence="4 16" id="KW-0597">Phosphoprotein</keyword>
<accession>A0ABV9KA10</accession>
<dbReference type="Proteomes" id="UP001596020">
    <property type="component" value="Unassembled WGS sequence"/>
</dbReference>
<dbReference type="RefSeq" id="WP_380080413.1">
    <property type="nucleotide sequence ID" value="NZ_JBHSGO010000217.1"/>
</dbReference>
<dbReference type="HAMAP" id="MF_00426">
    <property type="entry name" value="NqrB"/>
    <property type="match status" value="1"/>
</dbReference>
<feature type="transmembrane region" description="Helical" evidence="16">
    <location>
        <begin position="368"/>
        <end position="388"/>
    </location>
</feature>
<comment type="function">
    <text evidence="16">NQR complex catalyzes the reduction of ubiquinone-1 to ubiquinol by two successive reactions, coupled with the transport of Na(+) ions from the cytoplasm to the periplasm. NqrA to NqrE are probably involved in the second step, the conversion of ubisemiquinone to ubiquinol.</text>
</comment>
<feature type="transmembrane region" description="Helical" evidence="16">
    <location>
        <begin position="168"/>
        <end position="188"/>
    </location>
</feature>
<evidence type="ECO:0000256" key="5">
    <source>
        <dbReference type="ARBA" id="ARBA00022630"/>
    </source>
</evidence>
<dbReference type="EC" id="7.2.1.1" evidence="16"/>
<dbReference type="NCBIfam" id="NF003756">
    <property type="entry name" value="PRK05349.1"/>
    <property type="match status" value="1"/>
</dbReference>
<evidence type="ECO:0000256" key="1">
    <source>
        <dbReference type="ARBA" id="ARBA00022448"/>
    </source>
</evidence>
<dbReference type="NCBIfam" id="TIGR01937">
    <property type="entry name" value="nqrB"/>
    <property type="match status" value="1"/>
</dbReference>
<reference evidence="18" key="1">
    <citation type="journal article" date="2019" name="Int. J. Syst. Evol. Microbiol.">
        <title>The Global Catalogue of Microorganisms (GCM) 10K type strain sequencing project: providing services to taxonomists for standard genome sequencing and annotation.</title>
        <authorList>
            <consortium name="The Broad Institute Genomics Platform"/>
            <consortium name="The Broad Institute Genome Sequencing Center for Infectious Disease"/>
            <person name="Wu L."/>
            <person name="Ma J."/>
        </authorList>
    </citation>
    <scope>NUCLEOTIDE SEQUENCE [LARGE SCALE GENOMIC DNA]</scope>
    <source>
        <strain evidence="18">CGMCC 4.7357</strain>
    </source>
</reference>
<evidence type="ECO:0000256" key="2">
    <source>
        <dbReference type="ARBA" id="ARBA00022475"/>
    </source>
</evidence>
<name>A0ABV9KA10_9PORP</name>
<evidence type="ECO:0000256" key="12">
    <source>
        <dbReference type="ARBA" id="ARBA00023065"/>
    </source>
</evidence>
<feature type="modified residue" description="FMN phosphoryl threonine" evidence="16">
    <location>
        <position position="220"/>
    </location>
</feature>
<dbReference type="Pfam" id="PF03116">
    <property type="entry name" value="NQR2_RnfD_RnfE"/>
    <property type="match status" value="1"/>
</dbReference>